<sequence>MLKLLGHGTIRRSDLRAAFLAVAVPEHATVLLRNVVAQTVRYLRDELASWQNAQEQGLRVALDVGNVLHPLAVQNQLSKVVRGCVELGGLAVGFFRLHFDVLHGGRYAFQLLFLLFLLLLLLLDSFILLNLDLQRHGELLLLAIVSTVPTSTTRCTTSTGGMTTTCSSSIRSSPSTA</sequence>
<keyword evidence="1" id="KW-0812">Transmembrane</keyword>
<protein>
    <submittedName>
        <fullName evidence="2">(northern house mosquito) hypothetical protein</fullName>
    </submittedName>
</protein>
<dbReference type="EMBL" id="HBUE01032071">
    <property type="protein sequence ID" value="CAG6456992.1"/>
    <property type="molecule type" value="Transcribed_RNA"/>
</dbReference>
<name>A0A8D8AH85_CULPI</name>
<organism evidence="2">
    <name type="scientific">Culex pipiens</name>
    <name type="common">House mosquito</name>
    <dbReference type="NCBI Taxonomy" id="7175"/>
    <lineage>
        <taxon>Eukaryota</taxon>
        <taxon>Metazoa</taxon>
        <taxon>Ecdysozoa</taxon>
        <taxon>Arthropoda</taxon>
        <taxon>Hexapoda</taxon>
        <taxon>Insecta</taxon>
        <taxon>Pterygota</taxon>
        <taxon>Neoptera</taxon>
        <taxon>Endopterygota</taxon>
        <taxon>Diptera</taxon>
        <taxon>Nematocera</taxon>
        <taxon>Culicoidea</taxon>
        <taxon>Culicidae</taxon>
        <taxon>Culicinae</taxon>
        <taxon>Culicini</taxon>
        <taxon>Culex</taxon>
        <taxon>Culex</taxon>
    </lineage>
</organism>
<proteinExistence type="predicted"/>
<keyword evidence="1" id="KW-1133">Transmembrane helix</keyword>
<dbReference type="AlphaFoldDB" id="A0A8D8AH85"/>
<accession>A0A8D8AH85</accession>
<reference evidence="2" key="1">
    <citation type="submission" date="2021-05" db="EMBL/GenBank/DDBJ databases">
        <authorList>
            <person name="Alioto T."/>
            <person name="Alioto T."/>
            <person name="Gomez Garrido J."/>
        </authorList>
    </citation>
    <scope>NUCLEOTIDE SEQUENCE</scope>
</reference>
<feature type="transmembrane region" description="Helical" evidence="1">
    <location>
        <begin position="107"/>
        <end position="129"/>
    </location>
</feature>
<evidence type="ECO:0000256" key="1">
    <source>
        <dbReference type="SAM" id="Phobius"/>
    </source>
</evidence>
<evidence type="ECO:0000313" key="2">
    <source>
        <dbReference type="EMBL" id="CAG6456992.1"/>
    </source>
</evidence>
<keyword evidence="1" id="KW-0472">Membrane</keyword>